<organism evidence="3 4">
    <name type="scientific">Synechocystis salina LEGE 00031</name>
    <dbReference type="NCBI Taxonomy" id="1828736"/>
    <lineage>
        <taxon>Bacteria</taxon>
        <taxon>Bacillati</taxon>
        <taxon>Cyanobacteriota</taxon>
        <taxon>Cyanophyceae</taxon>
        <taxon>Synechococcales</taxon>
        <taxon>Merismopediaceae</taxon>
        <taxon>Synechocystis</taxon>
    </lineage>
</organism>
<feature type="transmembrane region" description="Helical" evidence="2">
    <location>
        <begin position="65"/>
        <end position="84"/>
    </location>
</feature>
<dbReference type="EMBL" id="JADEVV010000061">
    <property type="protein sequence ID" value="MBE9255386.1"/>
    <property type="molecule type" value="Genomic_DNA"/>
</dbReference>
<keyword evidence="2" id="KW-0812">Transmembrane</keyword>
<accession>A0ABR9VWI9</accession>
<keyword evidence="2" id="KW-1133">Transmembrane helix</keyword>
<reference evidence="3 4" key="1">
    <citation type="submission" date="2020-10" db="EMBL/GenBank/DDBJ databases">
        <authorList>
            <person name="Castelo-Branco R."/>
            <person name="Eusebio N."/>
            <person name="Adriana R."/>
            <person name="Vieira A."/>
            <person name="Brugerolle De Fraissinette N."/>
            <person name="Rezende De Castro R."/>
            <person name="Schneider M.P."/>
            <person name="Vasconcelos V."/>
            <person name="Leao P.N."/>
        </authorList>
    </citation>
    <scope>NUCLEOTIDE SEQUENCE [LARGE SCALE GENOMIC DNA]</scope>
    <source>
        <strain evidence="3 4">LEGE 00031</strain>
    </source>
</reference>
<dbReference type="InterPro" id="IPR048028">
    <property type="entry name" value="Psb34-like"/>
</dbReference>
<keyword evidence="4" id="KW-1185">Reference proteome</keyword>
<name>A0ABR9VWI9_9SYNC</name>
<evidence type="ECO:0000256" key="1">
    <source>
        <dbReference type="SAM" id="MobiDB-lite"/>
    </source>
</evidence>
<dbReference type="Pfam" id="PF26394">
    <property type="entry name" value="Psb34"/>
    <property type="match status" value="1"/>
</dbReference>
<evidence type="ECO:0000313" key="4">
    <source>
        <dbReference type="Proteomes" id="UP000658720"/>
    </source>
</evidence>
<dbReference type="RefSeq" id="WP_190599148.1">
    <property type="nucleotide sequence ID" value="NZ_JADEVV010000061.1"/>
</dbReference>
<dbReference type="Proteomes" id="UP000658720">
    <property type="component" value="Unassembled WGS sequence"/>
</dbReference>
<evidence type="ECO:0008006" key="5">
    <source>
        <dbReference type="Google" id="ProtNLM"/>
    </source>
</evidence>
<protein>
    <recommendedName>
        <fullName evidence="5">Ssl1498 family light-harvesting-like protein</fullName>
    </recommendedName>
</protein>
<evidence type="ECO:0000313" key="3">
    <source>
        <dbReference type="EMBL" id="MBE9255386.1"/>
    </source>
</evidence>
<evidence type="ECO:0000256" key="2">
    <source>
        <dbReference type="SAM" id="Phobius"/>
    </source>
</evidence>
<feature type="region of interest" description="Disordered" evidence="1">
    <location>
        <begin position="1"/>
        <end position="23"/>
    </location>
</feature>
<gene>
    <name evidence="3" type="ORF">IQ217_16395</name>
</gene>
<keyword evidence="2" id="KW-0472">Membrane</keyword>
<sequence>MSFPSKIPQVTHHSNGSELIPSGVPLEVPVESDLGSGYVQDEAGVLNNYSVEPPVTGVKQSRERLILLGLGAIAVLFSLLWIVSSVS</sequence>
<proteinExistence type="predicted"/>
<comment type="caution">
    <text evidence="3">The sequence shown here is derived from an EMBL/GenBank/DDBJ whole genome shotgun (WGS) entry which is preliminary data.</text>
</comment>